<dbReference type="CDD" id="cd13399">
    <property type="entry name" value="Slt35-like"/>
    <property type="match status" value="1"/>
</dbReference>
<sequence>MRTATLYAALMMFAATPALAQSQDCSNNAAGFPQWLEGVKKDAAAQGIGARGLAALDGVSYDQNVISHDRGQKGTFKQSFEEFSGRMVNDFRIKRGKQVIKKYQAVFDKAEADYGVQAPVIVALWALETDFGANIGKFDTVRSLATLAYDCRRPTQFRPELFDALKIIDEGDVPAAEMKGAWAGEIGQVQFLPSSYLQHAVDFDGDGRKDLVKDQADVIGSVAKYLADAGWQRGAGWDEGQPNFEALKSWNASEVYRKTIALLADRIAGQ</sequence>
<dbReference type="PANTHER" id="PTHR30163:SF8">
    <property type="entry name" value="LYTIC MUREIN TRANSGLYCOSYLASE"/>
    <property type="match status" value="1"/>
</dbReference>
<dbReference type="InterPro" id="IPR011970">
    <property type="entry name" value="MltB_2"/>
</dbReference>
<feature type="domain" description="Transglycosylase SLT" evidence="2">
    <location>
        <begin position="32"/>
        <end position="238"/>
    </location>
</feature>
<evidence type="ECO:0000259" key="2">
    <source>
        <dbReference type="Pfam" id="PF13406"/>
    </source>
</evidence>
<dbReference type="NCBIfam" id="TIGR02283">
    <property type="entry name" value="MltB_2"/>
    <property type="match status" value="1"/>
</dbReference>
<dbReference type="SUPFAM" id="SSF53955">
    <property type="entry name" value="Lysozyme-like"/>
    <property type="match status" value="1"/>
</dbReference>
<accession>A0ABQ6CXZ9</accession>
<dbReference type="InterPro" id="IPR031304">
    <property type="entry name" value="SLT_2"/>
</dbReference>
<dbReference type="Proteomes" id="UP001156882">
    <property type="component" value="Unassembled WGS sequence"/>
</dbReference>
<reference evidence="4" key="1">
    <citation type="journal article" date="2019" name="Int. J. Syst. Evol. Microbiol.">
        <title>The Global Catalogue of Microorganisms (GCM) 10K type strain sequencing project: providing services to taxonomists for standard genome sequencing and annotation.</title>
        <authorList>
            <consortium name="The Broad Institute Genomics Platform"/>
            <consortium name="The Broad Institute Genome Sequencing Center for Infectious Disease"/>
            <person name="Wu L."/>
            <person name="Ma J."/>
        </authorList>
    </citation>
    <scope>NUCLEOTIDE SEQUENCE [LARGE SCALE GENOMIC DNA]</scope>
    <source>
        <strain evidence="4">NBRC 101365</strain>
    </source>
</reference>
<evidence type="ECO:0000313" key="4">
    <source>
        <dbReference type="Proteomes" id="UP001156882"/>
    </source>
</evidence>
<dbReference type="PANTHER" id="PTHR30163">
    <property type="entry name" value="MEMBRANE-BOUND LYTIC MUREIN TRANSGLYCOSYLASE B"/>
    <property type="match status" value="1"/>
</dbReference>
<feature type="chain" id="PRO_5046968882" evidence="1">
    <location>
        <begin position="21"/>
        <end position="270"/>
    </location>
</feature>
<dbReference type="RefSeq" id="WP_284316829.1">
    <property type="nucleotide sequence ID" value="NZ_BSPC01000089.1"/>
</dbReference>
<comment type="caution">
    <text evidence="3">The sequence shown here is derived from an EMBL/GenBank/DDBJ whole genome shotgun (WGS) entry which is preliminary data.</text>
</comment>
<dbReference type="Pfam" id="PF13406">
    <property type="entry name" value="SLT_2"/>
    <property type="match status" value="1"/>
</dbReference>
<keyword evidence="1" id="KW-0732">Signal</keyword>
<organism evidence="3 4">
    <name type="scientific">Labrys miyagiensis</name>
    <dbReference type="NCBI Taxonomy" id="346912"/>
    <lineage>
        <taxon>Bacteria</taxon>
        <taxon>Pseudomonadati</taxon>
        <taxon>Pseudomonadota</taxon>
        <taxon>Alphaproteobacteria</taxon>
        <taxon>Hyphomicrobiales</taxon>
        <taxon>Xanthobacteraceae</taxon>
        <taxon>Labrys</taxon>
    </lineage>
</organism>
<name>A0ABQ6CXZ9_9HYPH</name>
<dbReference type="Gene3D" id="1.10.530.10">
    <property type="match status" value="1"/>
</dbReference>
<dbReference type="InterPro" id="IPR043426">
    <property type="entry name" value="MltB-like"/>
</dbReference>
<dbReference type="Gene3D" id="1.10.8.350">
    <property type="entry name" value="Bacterial muramidase"/>
    <property type="match status" value="1"/>
</dbReference>
<evidence type="ECO:0000256" key="1">
    <source>
        <dbReference type="SAM" id="SignalP"/>
    </source>
</evidence>
<gene>
    <name evidence="3" type="ORF">GCM10007874_69260</name>
</gene>
<feature type="signal peptide" evidence="1">
    <location>
        <begin position="1"/>
        <end position="20"/>
    </location>
</feature>
<dbReference type="InterPro" id="IPR023346">
    <property type="entry name" value="Lysozyme-like_dom_sf"/>
</dbReference>
<protein>
    <submittedName>
        <fullName evidence="3">Lytic transglycosylase</fullName>
    </submittedName>
</protein>
<proteinExistence type="predicted"/>
<evidence type="ECO:0000313" key="3">
    <source>
        <dbReference type="EMBL" id="GLS23905.1"/>
    </source>
</evidence>
<keyword evidence="4" id="KW-1185">Reference proteome</keyword>
<dbReference type="EMBL" id="BSPC01000089">
    <property type="protein sequence ID" value="GLS23905.1"/>
    <property type="molecule type" value="Genomic_DNA"/>
</dbReference>